<reference evidence="1 2" key="1">
    <citation type="journal article" date="2016" name="Sci. Rep.">
        <title>The Dendrobium catenatum Lindl. genome sequence provides insights into polysaccharide synthase, floral development and adaptive evolution.</title>
        <authorList>
            <person name="Zhang G.Q."/>
            <person name="Xu Q."/>
            <person name="Bian C."/>
            <person name="Tsai W.C."/>
            <person name="Yeh C.M."/>
            <person name="Liu K.W."/>
            <person name="Yoshida K."/>
            <person name="Zhang L.S."/>
            <person name="Chang S.B."/>
            <person name="Chen F."/>
            <person name="Shi Y."/>
            <person name="Su Y.Y."/>
            <person name="Zhang Y.Q."/>
            <person name="Chen L.J."/>
            <person name="Yin Y."/>
            <person name="Lin M."/>
            <person name="Huang H."/>
            <person name="Deng H."/>
            <person name="Wang Z.W."/>
            <person name="Zhu S.L."/>
            <person name="Zhao X."/>
            <person name="Deng C."/>
            <person name="Niu S.C."/>
            <person name="Huang J."/>
            <person name="Wang M."/>
            <person name="Liu G.H."/>
            <person name="Yang H.J."/>
            <person name="Xiao X.J."/>
            <person name="Hsiao Y.Y."/>
            <person name="Wu W.L."/>
            <person name="Chen Y.Y."/>
            <person name="Mitsuda N."/>
            <person name="Ohme-Takagi M."/>
            <person name="Luo Y.B."/>
            <person name="Van de Peer Y."/>
            <person name="Liu Z.J."/>
        </authorList>
    </citation>
    <scope>NUCLEOTIDE SEQUENCE [LARGE SCALE GENOMIC DNA]</scope>
    <source>
        <tissue evidence="1">The whole plant</tissue>
    </source>
</reference>
<evidence type="ECO:0000313" key="1">
    <source>
        <dbReference type="EMBL" id="PKU73351.1"/>
    </source>
</evidence>
<sequence length="97" mass="11527">MQPGAILNFSSKFFVDYCRWNGQYIKFKKSMILFCKVVSKRRRRRFNKELGLRNVYKITYLGVNIGLRIIKAYDIQFILDKAMHTLNTWASRLLSLA</sequence>
<protein>
    <submittedName>
        <fullName evidence="1">Uncharacterized protein</fullName>
    </submittedName>
</protein>
<dbReference type="Proteomes" id="UP000233837">
    <property type="component" value="Unassembled WGS sequence"/>
</dbReference>
<organism evidence="1 2">
    <name type="scientific">Dendrobium catenatum</name>
    <dbReference type="NCBI Taxonomy" id="906689"/>
    <lineage>
        <taxon>Eukaryota</taxon>
        <taxon>Viridiplantae</taxon>
        <taxon>Streptophyta</taxon>
        <taxon>Embryophyta</taxon>
        <taxon>Tracheophyta</taxon>
        <taxon>Spermatophyta</taxon>
        <taxon>Magnoliopsida</taxon>
        <taxon>Liliopsida</taxon>
        <taxon>Asparagales</taxon>
        <taxon>Orchidaceae</taxon>
        <taxon>Epidendroideae</taxon>
        <taxon>Malaxideae</taxon>
        <taxon>Dendrobiinae</taxon>
        <taxon>Dendrobium</taxon>
    </lineage>
</organism>
<accession>A0A2I0WCG2</accession>
<gene>
    <name evidence="1" type="ORF">MA16_Dca011041</name>
</gene>
<name>A0A2I0WCG2_9ASPA</name>
<dbReference type="AlphaFoldDB" id="A0A2I0WCG2"/>
<evidence type="ECO:0000313" key="2">
    <source>
        <dbReference type="Proteomes" id="UP000233837"/>
    </source>
</evidence>
<dbReference type="EMBL" id="KZ502753">
    <property type="protein sequence ID" value="PKU73351.1"/>
    <property type="molecule type" value="Genomic_DNA"/>
</dbReference>
<reference evidence="1 2" key="2">
    <citation type="journal article" date="2017" name="Nature">
        <title>The Apostasia genome and the evolution of orchids.</title>
        <authorList>
            <person name="Zhang G.Q."/>
            <person name="Liu K.W."/>
            <person name="Li Z."/>
            <person name="Lohaus R."/>
            <person name="Hsiao Y.Y."/>
            <person name="Niu S.C."/>
            <person name="Wang J.Y."/>
            <person name="Lin Y.C."/>
            <person name="Xu Q."/>
            <person name="Chen L.J."/>
            <person name="Yoshida K."/>
            <person name="Fujiwara S."/>
            <person name="Wang Z.W."/>
            <person name="Zhang Y.Q."/>
            <person name="Mitsuda N."/>
            <person name="Wang M."/>
            <person name="Liu G.H."/>
            <person name="Pecoraro L."/>
            <person name="Huang H.X."/>
            <person name="Xiao X.J."/>
            <person name="Lin M."/>
            <person name="Wu X.Y."/>
            <person name="Wu W.L."/>
            <person name="Chen Y.Y."/>
            <person name="Chang S.B."/>
            <person name="Sakamoto S."/>
            <person name="Ohme-Takagi M."/>
            <person name="Yagi M."/>
            <person name="Zeng S.J."/>
            <person name="Shen C.Y."/>
            <person name="Yeh C.M."/>
            <person name="Luo Y.B."/>
            <person name="Tsai W.C."/>
            <person name="Van de Peer Y."/>
            <person name="Liu Z.J."/>
        </authorList>
    </citation>
    <scope>NUCLEOTIDE SEQUENCE [LARGE SCALE GENOMIC DNA]</scope>
    <source>
        <tissue evidence="1">The whole plant</tissue>
    </source>
</reference>
<keyword evidence="2" id="KW-1185">Reference proteome</keyword>
<proteinExistence type="predicted"/>